<dbReference type="InterPro" id="IPR050357">
    <property type="entry name" value="Arrestin_domain-protein"/>
</dbReference>
<feature type="compositionally biased region" description="Polar residues" evidence="1">
    <location>
        <begin position="423"/>
        <end position="438"/>
    </location>
</feature>
<dbReference type="InterPro" id="IPR014756">
    <property type="entry name" value="Ig_E-set"/>
</dbReference>
<sequence length="545" mass="62232">MLTRHLTSKIIDIRLDEEKFYFPGETIKGLVIIHPKSVIKVNLIQLKFSGQVHIHLKEKETTTLFQDTIILSACPTSPNPKQTILEAKEYAFPFQFVVPKNLNLPSSMEVSCANSYYQPKPNGLQYFKFGKKGHIRYTIYALLDRPMLPESLCPKVEYVVSLLEYIDIEKPQFKIPQEKYIDIMLPNAKYNQKCTVKASMPRLGFTRGDIVPLKVTVDYFTSFIRKDGVTVELVRTVEIRTTKHTVFKETKLKTTPYPVDIKAPNYSQSIICQISIPTSTPPSIRYKDKMIRFHYKIRVSVSFGERNTYNLDLPIVVGTWPRAAVPIEDDDDAFAHDIEDSVLTDGEDEDVESIGTGSMDGSRTNSSILPSWHTNNSSTSTITNNQHRYSNGNISSVGRSDSKASDRSFNSFKSTRSWEYNHQNNLTRNTSQSTTLSSPDRLPSYYSDSSYPNHHNRRSRYINQNQSPVQLANDVPTHILEPLPNHFIPLTSPIHEQQEPETFHSPYIQQDTPSSSDDSDDDDDLLAIVKRKERKEKKLLKKSAL</sequence>
<name>A0A8H7V3M7_9FUNG</name>
<evidence type="ECO:0000313" key="4">
    <source>
        <dbReference type="Proteomes" id="UP000603453"/>
    </source>
</evidence>
<dbReference type="EMBL" id="JAEPRD010000086">
    <property type="protein sequence ID" value="KAG2200184.1"/>
    <property type="molecule type" value="Genomic_DNA"/>
</dbReference>
<comment type="caution">
    <text evidence="3">The sequence shown here is derived from an EMBL/GenBank/DDBJ whole genome shotgun (WGS) entry which is preliminary data.</text>
</comment>
<feature type="compositionally biased region" description="Polar residues" evidence="1">
    <location>
        <begin position="386"/>
        <end position="399"/>
    </location>
</feature>
<dbReference type="PANTHER" id="PTHR11188:SF17">
    <property type="entry name" value="FI21816P1"/>
    <property type="match status" value="1"/>
</dbReference>
<dbReference type="GO" id="GO:0015031">
    <property type="term" value="P:protein transport"/>
    <property type="evidence" value="ECO:0007669"/>
    <property type="project" value="TreeGrafter"/>
</dbReference>
<feature type="domain" description="Arrestin C-terminal-like" evidence="2">
    <location>
        <begin position="190"/>
        <end position="321"/>
    </location>
</feature>
<evidence type="ECO:0000259" key="2">
    <source>
        <dbReference type="SMART" id="SM01017"/>
    </source>
</evidence>
<protein>
    <recommendedName>
        <fullName evidence="2">Arrestin C-terminal-like domain-containing protein</fullName>
    </recommendedName>
</protein>
<dbReference type="Pfam" id="PF02752">
    <property type="entry name" value="Arrestin_C"/>
    <property type="match status" value="1"/>
</dbReference>
<dbReference type="AlphaFoldDB" id="A0A8H7V3M7"/>
<proteinExistence type="predicted"/>
<reference evidence="3" key="1">
    <citation type="submission" date="2020-12" db="EMBL/GenBank/DDBJ databases">
        <title>Metabolic potential, ecology and presence of endohyphal bacteria is reflected in genomic diversity of Mucoromycotina.</title>
        <authorList>
            <person name="Muszewska A."/>
            <person name="Okrasinska A."/>
            <person name="Steczkiewicz K."/>
            <person name="Drgas O."/>
            <person name="Orlowska M."/>
            <person name="Perlinska-Lenart U."/>
            <person name="Aleksandrzak-Piekarczyk T."/>
            <person name="Szatraj K."/>
            <person name="Zielenkiewicz U."/>
            <person name="Pilsyk S."/>
            <person name="Malc E."/>
            <person name="Mieczkowski P."/>
            <person name="Kruszewska J.S."/>
            <person name="Biernat P."/>
            <person name="Pawlowska J."/>
        </authorList>
    </citation>
    <scope>NUCLEOTIDE SEQUENCE</scope>
    <source>
        <strain evidence="3">WA0000017839</strain>
    </source>
</reference>
<feature type="region of interest" description="Disordered" evidence="1">
    <location>
        <begin position="499"/>
        <end position="525"/>
    </location>
</feature>
<evidence type="ECO:0000313" key="3">
    <source>
        <dbReference type="EMBL" id="KAG2200184.1"/>
    </source>
</evidence>
<dbReference type="SMART" id="SM01017">
    <property type="entry name" value="Arrestin_C"/>
    <property type="match status" value="1"/>
</dbReference>
<dbReference type="GO" id="GO:0005737">
    <property type="term" value="C:cytoplasm"/>
    <property type="evidence" value="ECO:0007669"/>
    <property type="project" value="TreeGrafter"/>
</dbReference>
<gene>
    <name evidence="3" type="ORF">INT47_009822</name>
</gene>
<dbReference type="PANTHER" id="PTHR11188">
    <property type="entry name" value="ARRESTIN DOMAIN CONTAINING PROTEIN"/>
    <property type="match status" value="1"/>
</dbReference>
<feature type="compositionally biased region" description="Polar residues" evidence="1">
    <location>
        <begin position="355"/>
        <end position="373"/>
    </location>
</feature>
<organism evidence="3 4">
    <name type="scientific">Mucor saturninus</name>
    <dbReference type="NCBI Taxonomy" id="64648"/>
    <lineage>
        <taxon>Eukaryota</taxon>
        <taxon>Fungi</taxon>
        <taxon>Fungi incertae sedis</taxon>
        <taxon>Mucoromycota</taxon>
        <taxon>Mucoromycotina</taxon>
        <taxon>Mucoromycetes</taxon>
        <taxon>Mucorales</taxon>
        <taxon>Mucorineae</taxon>
        <taxon>Mucoraceae</taxon>
        <taxon>Mucor</taxon>
    </lineage>
</organism>
<dbReference type="InterPro" id="IPR011022">
    <property type="entry name" value="Arrestin_C-like"/>
</dbReference>
<accession>A0A8H7V3M7</accession>
<dbReference type="OrthoDB" id="7785529at2759"/>
<feature type="compositionally biased region" description="Low complexity" evidence="1">
    <location>
        <begin position="374"/>
        <end position="385"/>
    </location>
</feature>
<dbReference type="Proteomes" id="UP000603453">
    <property type="component" value="Unassembled WGS sequence"/>
</dbReference>
<evidence type="ECO:0000256" key="1">
    <source>
        <dbReference type="SAM" id="MobiDB-lite"/>
    </source>
</evidence>
<dbReference type="Pfam" id="PF00339">
    <property type="entry name" value="Arrestin_N"/>
    <property type="match status" value="1"/>
</dbReference>
<dbReference type="InterPro" id="IPR011021">
    <property type="entry name" value="Arrestin-like_N"/>
</dbReference>
<feature type="region of interest" description="Disordered" evidence="1">
    <location>
        <begin position="344"/>
        <end position="408"/>
    </location>
</feature>
<dbReference type="SUPFAM" id="SSF81296">
    <property type="entry name" value="E set domains"/>
    <property type="match status" value="2"/>
</dbReference>
<feature type="region of interest" description="Disordered" evidence="1">
    <location>
        <begin position="423"/>
        <end position="457"/>
    </location>
</feature>
<keyword evidence="4" id="KW-1185">Reference proteome</keyword>
<dbReference type="InterPro" id="IPR014752">
    <property type="entry name" value="Arrestin-like_C"/>
</dbReference>
<dbReference type="Gene3D" id="2.60.40.640">
    <property type="match status" value="2"/>
</dbReference>